<organism evidence="2 3">
    <name type="scientific">Bacillus paralicheniformis</name>
    <dbReference type="NCBI Taxonomy" id="1648923"/>
    <lineage>
        <taxon>Bacteria</taxon>
        <taxon>Bacillati</taxon>
        <taxon>Bacillota</taxon>
        <taxon>Bacilli</taxon>
        <taxon>Bacillales</taxon>
        <taxon>Bacillaceae</taxon>
        <taxon>Bacillus</taxon>
    </lineage>
</organism>
<protein>
    <submittedName>
        <fullName evidence="2">Uncharacterized protein</fullName>
    </submittedName>
</protein>
<dbReference type="Proteomes" id="UP000185604">
    <property type="component" value="Unassembled WGS sequence"/>
</dbReference>
<reference evidence="2 3" key="1">
    <citation type="journal article" date="2016" name="Front. Microbiol.">
        <title>High-Level Heat Resistance of Spores of Bacillus amyloliquefaciens and Bacillus licheniformis Results from the Presence of a spoVA Operon in a Tn1546 Transposon.</title>
        <authorList>
            <person name="Berendsen E.M."/>
            <person name="Koning R.A."/>
            <person name="Boekhorst J."/>
            <person name="de Jong A."/>
            <person name="Kuipers O.P."/>
            <person name="Wells-Bennik M.H."/>
        </authorList>
    </citation>
    <scope>NUCLEOTIDE SEQUENCE [LARGE SCALE GENOMIC DNA]</scope>
    <source>
        <strain evidence="2 3">B4121</strain>
    </source>
</reference>
<evidence type="ECO:0000256" key="1">
    <source>
        <dbReference type="SAM" id="MobiDB-lite"/>
    </source>
</evidence>
<evidence type="ECO:0000313" key="3">
    <source>
        <dbReference type="Proteomes" id="UP000185604"/>
    </source>
</evidence>
<evidence type="ECO:0000313" key="2">
    <source>
        <dbReference type="EMBL" id="OLF90317.1"/>
    </source>
</evidence>
<sequence length="39" mass="4502">MPHQLSVIMKGKEKRGNISKNKQQLVLRCEHLSRQNKSG</sequence>
<dbReference type="AlphaFoldDB" id="A0A7Z0WW89"/>
<dbReference type="EMBL" id="LKPO01000021">
    <property type="protein sequence ID" value="OLF90317.1"/>
    <property type="molecule type" value="Genomic_DNA"/>
</dbReference>
<accession>A0A7Z0WW89</accession>
<comment type="caution">
    <text evidence="2">The sequence shown here is derived from an EMBL/GenBank/DDBJ whole genome shotgun (WGS) entry which is preliminary data.</text>
</comment>
<name>A0A7Z0WW89_9BACI</name>
<feature type="region of interest" description="Disordered" evidence="1">
    <location>
        <begin position="1"/>
        <end position="39"/>
    </location>
</feature>
<proteinExistence type="predicted"/>
<gene>
    <name evidence="2" type="ORF">B4121_3592</name>
</gene>